<keyword evidence="5" id="KW-0418">Kinase</keyword>
<organism evidence="10 11">
    <name type="scientific">Cryoendolithus antarcticus</name>
    <dbReference type="NCBI Taxonomy" id="1507870"/>
    <lineage>
        <taxon>Eukaryota</taxon>
        <taxon>Fungi</taxon>
        <taxon>Dikarya</taxon>
        <taxon>Ascomycota</taxon>
        <taxon>Pezizomycotina</taxon>
        <taxon>Dothideomycetes</taxon>
        <taxon>Dothideomycetidae</taxon>
        <taxon>Cladosporiales</taxon>
        <taxon>Cladosporiaceae</taxon>
        <taxon>Cryoendolithus</taxon>
    </lineage>
</organism>
<gene>
    <name evidence="10" type="ORF">B0A48_03610</name>
</gene>
<dbReference type="SMART" id="SM00220">
    <property type="entry name" value="S_TKc"/>
    <property type="match status" value="1"/>
</dbReference>
<dbReference type="AlphaFoldDB" id="A0A1V8TKH5"/>
<evidence type="ECO:0000313" key="11">
    <source>
        <dbReference type="Proteomes" id="UP000192596"/>
    </source>
</evidence>
<evidence type="ECO:0000256" key="4">
    <source>
        <dbReference type="ARBA" id="ARBA00022741"/>
    </source>
</evidence>
<dbReference type="PROSITE" id="PS00108">
    <property type="entry name" value="PROTEIN_KINASE_ST"/>
    <property type="match status" value="1"/>
</dbReference>
<protein>
    <recommendedName>
        <fullName evidence="1">non-specific serine/threonine protein kinase</fullName>
        <ecNumber evidence="1">2.7.11.1</ecNumber>
    </recommendedName>
</protein>
<evidence type="ECO:0000256" key="6">
    <source>
        <dbReference type="ARBA" id="ARBA00022840"/>
    </source>
</evidence>
<comment type="caution">
    <text evidence="10">The sequence shown here is derived from an EMBL/GenBank/DDBJ whole genome shotgun (WGS) entry which is preliminary data.</text>
</comment>
<keyword evidence="3" id="KW-0808">Transferase</keyword>
<name>A0A1V8TKH5_9PEZI</name>
<keyword evidence="11" id="KW-1185">Reference proteome</keyword>
<feature type="domain" description="Protein kinase" evidence="9">
    <location>
        <begin position="18"/>
        <end position="307"/>
    </location>
</feature>
<dbReference type="InterPro" id="IPR050660">
    <property type="entry name" value="NEK_Ser/Thr_kinase"/>
</dbReference>
<dbReference type="InParanoid" id="A0A1V8TKH5"/>
<accession>A0A1V8TKH5</accession>
<dbReference type="SUPFAM" id="SSF56112">
    <property type="entry name" value="Protein kinase-like (PK-like)"/>
    <property type="match status" value="1"/>
</dbReference>
<comment type="catalytic activity">
    <reaction evidence="7">
        <text>L-threonyl-[protein] + ATP = O-phospho-L-threonyl-[protein] + ADP + H(+)</text>
        <dbReference type="Rhea" id="RHEA:46608"/>
        <dbReference type="Rhea" id="RHEA-COMP:11060"/>
        <dbReference type="Rhea" id="RHEA-COMP:11605"/>
        <dbReference type="ChEBI" id="CHEBI:15378"/>
        <dbReference type="ChEBI" id="CHEBI:30013"/>
        <dbReference type="ChEBI" id="CHEBI:30616"/>
        <dbReference type="ChEBI" id="CHEBI:61977"/>
        <dbReference type="ChEBI" id="CHEBI:456216"/>
        <dbReference type="EC" id="2.7.11.1"/>
    </reaction>
</comment>
<dbReference type="EMBL" id="NAJO01000006">
    <property type="protein sequence ID" value="OQO11883.1"/>
    <property type="molecule type" value="Genomic_DNA"/>
</dbReference>
<dbReference type="OrthoDB" id="310217at2759"/>
<dbReference type="Gene3D" id="1.10.510.10">
    <property type="entry name" value="Transferase(Phosphotransferase) domain 1"/>
    <property type="match status" value="1"/>
</dbReference>
<evidence type="ECO:0000259" key="9">
    <source>
        <dbReference type="PROSITE" id="PS50011"/>
    </source>
</evidence>
<dbReference type="PANTHER" id="PTHR43671">
    <property type="entry name" value="SERINE/THREONINE-PROTEIN KINASE NEK"/>
    <property type="match status" value="1"/>
</dbReference>
<reference evidence="11" key="1">
    <citation type="submission" date="2017-03" db="EMBL/GenBank/DDBJ databases">
        <title>Genomes of endolithic fungi from Antarctica.</title>
        <authorList>
            <person name="Coleine C."/>
            <person name="Masonjones S."/>
            <person name="Stajich J.E."/>
        </authorList>
    </citation>
    <scope>NUCLEOTIDE SEQUENCE [LARGE SCALE GENOMIC DNA]</scope>
    <source>
        <strain evidence="11">CCFEE 5527</strain>
    </source>
</reference>
<dbReference type="Proteomes" id="UP000192596">
    <property type="component" value="Unassembled WGS sequence"/>
</dbReference>
<dbReference type="InterPro" id="IPR011009">
    <property type="entry name" value="Kinase-like_dom_sf"/>
</dbReference>
<evidence type="ECO:0000256" key="1">
    <source>
        <dbReference type="ARBA" id="ARBA00012513"/>
    </source>
</evidence>
<sequence>MPPVEEVKRRQRKDLHEYQGYDYLDAGGQGMVSVYMETDEHGKILSRVAAKDIYLDERHWKHMEWIDGLPADIGGMYRLQNQTTSVKPLRIEGHDVFAELRMYEMRLEFAPHADLWDTLKRCRATKVRVPEPFLWYVQKSMVETGVLMGEGDLVTSKTPWRILVHKDIKLDNVVLAPPLDNEFPSYPTPKVMDFGHVGEIYAGNPRPMVDQCWGGTHGWRAPERDPAYNPRGPMTQASDVYSVGLTIYHLMNLSLGGPPRLAQDGNPVFGDSDPGRLFSPTLQEVVRCMVQTDYASRPTFNYLHQFIAALFATPADQVDAMRIKALATHRLEDAERWIPDSELWRFELDYRQDMKYRLDTVCRFLEPEEEPEDVTEGVAGQFGKLKVAGKGKVKKAASV</sequence>
<dbReference type="GO" id="GO:0005634">
    <property type="term" value="C:nucleus"/>
    <property type="evidence" value="ECO:0007669"/>
    <property type="project" value="TreeGrafter"/>
</dbReference>
<keyword evidence="2" id="KW-0723">Serine/threonine-protein kinase</keyword>
<evidence type="ECO:0000256" key="3">
    <source>
        <dbReference type="ARBA" id="ARBA00022679"/>
    </source>
</evidence>
<dbReference type="InterPro" id="IPR000719">
    <property type="entry name" value="Prot_kinase_dom"/>
</dbReference>
<dbReference type="PROSITE" id="PS50011">
    <property type="entry name" value="PROTEIN_KINASE_DOM"/>
    <property type="match status" value="1"/>
</dbReference>
<dbReference type="Pfam" id="PF00069">
    <property type="entry name" value="Pkinase"/>
    <property type="match status" value="1"/>
</dbReference>
<keyword evidence="4" id="KW-0547">Nucleotide-binding</keyword>
<dbReference type="InterPro" id="IPR008271">
    <property type="entry name" value="Ser/Thr_kinase_AS"/>
</dbReference>
<evidence type="ECO:0000256" key="7">
    <source>
        <dbReference type="ARBA" id="ARBA00047899"/>
    </source>
</evidence>
<evidence type="ECO:0000256" key="8">
    <source>
        <dbReference type="ARBA" id="ARBA00048679"/>
    </source>
</evidence>
<dbReference type="GO" id="GO:0004674">
    <property type="term" value="F:protein serine/threonine kinase activity"/>
    <property type="evidence" value="ECO:0007669"/>
    <property type="project" value="UniProtKB-KW"/>
</dbReference>
<comment type="catalytic activity">
    <reaction evidence="8">
        <text>L-seryl-[protein] + ATP = O-phospho-L-seryl-[protein] + ADP + H(+)</text>
        <dbReference type="Rhea" id="RHEA:17989"/>
        <dbReference type="Rhea" id="RHEA-COMP:9863"/>
        <dbReference type="Rhea" id="RHEA-COMP:11604"/>
        <dbReference type="ChEBI" id="CHEBI:15378"/>
        <dbReference type="ChEBI" id="CHEBI:29999"/>
        <dbReference type="ChEBI" id="CHEBI:30616"/>
        <dbReference type="ChEBI" id="CHEBI:83421"/>
        <dbReference type="ChEBI" id="CHEBI:456216"/>
        <dbReference type="EC" id="2.7.11.1"/>
    </reaction>
</comment>
<proteinExistence type="predicted"/>
<keyword evidence="6" id="KW-0067">ATP-binding</keyword>
<evidence type="ECO:0000313" key="10">
    <source>
        <dbReference type="EMBL" id="OQO11883.1"/>
    </source>
</evidence>
<evidence type="ECO:0000256" key="2">
    <source>
        <dbReference type="ARBA" id="ARBA00022527"/>
    </source>
</evidence>
<evidence type="ECO:0000256" key="5">
    <source>
        <dbReference type="ARBA" id="ARBA00022777"/>
    </source>
</evidence>
<dbReference type="EC" id="2.7.11.1" evidence="1"/>
<dbReference type="PANTHER" id="PTHR43671:SF98">
    <property type="entry name" value="SERINE_THREONINE-PROTEIN KINASE NEK11"/>
    <property type="match status" value="1"/>
</dbReference>
<dbReference type="STRING" id="1507870.A0A1V8TKH5"/>
<dbReference type="GO" id="GO:0005524">
    <property type="term" value="F:ATP binding"/>
    <property type="evidence" value="ECO:0007669"/>
    <property type="project" value="UniProtKB-KW"/>
</dbReference>